<dbReference type="Proteomes" id="UP000245216">
    <property type="component" value="Unassembled WGS sequence"/>
</dbReference>
<protein>
    <submittedName>
        <fullName evidence="1">Uncharacterized protein</fullName>
    </submittedName>
</protein>
<organism evidence="1 2">
    <name type="scientific">Alcaligenes faecalis</name>
    <dbReference type="NCBI Taxonomy" id="511"/>
    <lineage>
        <taxon>Bacteria</taxon>
        <taxon>Pseudomonadati</taxon>
        <taxon>Pseudomonadota</taxon>
        <taxon>Betaproteobacteria</taxon>
        <taxon>Burkholderiales</taxon>
        <taxon>Alcaligenaceae</taxon>
        <taxon>Alcaligenes</taxon>
    </lineage>
</organism>
<accession>A0A2U2BK05</accession>
<reference evidence="1 2" key="1">
    <citation type="submission" date="2018-05" db="EMBL/GenBank/DDBJ databases">
        <title>Genome Sequence of an Efficient Indole-Degrading Bacterium, Alcaligenes sp.YBY.</title>
        <authorList>
            <person name="Yang B."/>
        </authorList>
    </citation>
    <scope>NUCLEOTIDE SEQUENCE [LARGE SCALE GENOMIC DNA]</scope>
    <source>
        <strain evidence="1 2">YBY</strain>
    </source>
</reference>
<reference evidence="1 2" key="2">
    <citation type="submission" date="2018-05" db="EMBL/GenBank/DDBJ databases">
        <authorList>
            <person name="Lanie J.A."/>
            <person name="Ng W.-L."/>
            <person name="Kazmierczak K.M."/>
            <person name="Andrzejewski T.M."/>
            <person name="Davidsen T.M."/>
            <person name="Wayne K.J."/>
            <person name="Tettelin H."/>
            <person name="Glass J.I."/>
            <person name="Rusch D."/>
            <person name="Podicherti R."/>
            <person name="Tsui H.-C.T."/>
            <person name="Winkler M.E."/>
        </authorList>
    </citation>
    <scope>NUCLEOTIDE SEQUENCE [LARGE SCALE GENOMIC DNA]</scope>
    <source>
        <strain evidence="1 2">YBY</strain>
    </source>
</reference>
<evidence type="ECO:0000313" key="1">
    <source>
        <dbReference type="EMBL" id="PWE14355.1"/>
    </source>
</evidence>
<dbReference type="STRING" id="511.UZ73_05335"/>
<proteinExistence type="predicted"/>
<gene>
    <name evidence="1" type="ORF">DF183_06380</name>
</gene>
<sequence length="173" mass="18793">MPKTLDIELLNHKTMNHEQAETRVLEAIPVLAKDQSIEECIAQLQASGLSEVRATKLCVMIPEAFGLALAWRLGAALPDEEQMFDVHNRAGETVQVPMLGQHVFSVALAMAVAVLKKGWFTPITREAFEAVSNRSAVMSVLQQLEGSLEGAGTPSLFLWGLVAEDIVADESLP</sequence>
<evidence type="ECO:0000313" key="2">
    <source>
        <dbReference type="Proteomes" id="UP000245216"/>
    </source>
</evidence>
<name>A0A2U2BK05_ALCFA</name>
<dbReference type="EMBL" id="QEXO01000002">
    <property type="protein sequence ID" value="PWE14355.1"/>
    <property type="molecule type" value="Genomic_DNA"/>
</dbReference>
<comment type="caution">
    <text evidence="1">The sequence shown here is derived from an EMBL/GenBank/DDBJ whole genome shotgun (WGS) entry which is preliminary data.</text>
</comment>
<dbReference type="AlphaFoldDB" id="A0A2U2BK05"/>